<organism evidence="1 2">
    <name type="scientific">Campylobacter novaezeelandiae</name>
    <dbReference type="NCBI Taxonomy" id="2267891"/>
    <lineage>
        <taxon>Bacteria</taxon>
        <taxon>Pseudomonadati</taxon>
        <taxon>Campylobacterota</taxon>
        <taxon>Epsilonproteobacteria</taxon>
        <taxon>Campylobacterales</taxon>
        <taxon>Campylobacteraceae</taxon>
        <taxon>Campylobacter</taxon>
    </lineage>
</organism>
<evidence type="ECO:0000313" key="2">
    <source>
        <dbReference type="Proteomes" id="UP000292583"/>
    </source>
</evidence>
<sequence>MKAYHHKNQVIQKFSKEEYRLFNDEYKKLKKDLLYYKNQSEKYFKLYEEEAKEHIKTFKEKIALNAKLLEIIQRKNNVCKHI</sequence>
<reference evidence="1 2" key="1">
    <citation type="submission" date="2018-07" db="EMBL/GenBank/DDBJ databases">
        <title>Campylobacter zealandensis sp. nov., isolated from birds and water in New Zealand.</title>
        <authorList>
            <person name="Wilkinson D.A."/>
            <person name="Biggs P.J."/>
            <person name="French N.P."/>
            <person name="Midwinter A.C."/>
        </authorList>
    </citation>
    <scope>NUCLEOTIDE SEQUENCE [LARGE SCALE GENOMIC DNA]</scope>
    <source>
        <strain evidence="1 2">B423b</strain>
    </source>
</reference>
<keyword evidence="2" id="KW-1185">Reference proteome</keyword>
<proteinExistence type="predicted"/>
<dbReference type="RefSeq" id="WP_131186797.1">
    <property type="nucleotide sequence ID" value="NZ_QPGR01000013.1"/>
</dbReference>
<evidence type="ECO:0000313" key="1">
    <source>
        <dbReference type="EMBL" id="TBR79832.1"/>
    </source>
</evidence>
<dbReference type="AlphaFoldDB" id="A0A4Q9JTL7"/>
<comment type="caution">
    <text evidence="1">The sequence shown here is derived from an EMBL/GenBank/DDBJ whole genome shotgun (WGS) entry which is preliminary data.</text>
</comment>
<dbReference type="EMBL" id="QPGR01000013">
    <property type="protein sequence ID" value="TBR79832.1"/>
    <property type="molecule type" value="Genomic_DNA"/>
</dbReference>
<name>A0A4Q9JTL7_9BACT</name>
<accession>A0A4Q9JTL7</accession>
<dbReference type="Proteomes" id="UP000292583">
    <property type="component" value="Unassembled WGS sequence"/>
</dbReference>
<gene>
    <name evidence="1" type="ORF">DU473_06680</name>
</gene>
<protein>
    <submittedName>
        <fullName evidence="1">Uncharacterized protein</fullName>
    </submittedName>
</protein>